<name>A0A1I1SVR5_9RHOB</name>
<evidence type="ECO:0000313" key="1">
    <source>
        <dbReference type="EMBL" id="SFD47110.1"/>
    </source>
</evidence>
<protein>
    <submittedName>
        <fullName evidence="1">Uncharacterized protein</fullName>
    </submittedName>
</protein>
<dbReference type="InterPro" id="IPR045471">
    <property type="entry name" value="DUF6494"/>
</dbReference>
<accession>A0A1I1SVR5</accession>
<organism evidence="1 2">
    <name type="scientific">Roseivivax sediminis</name>
    <dbReference type="NCBI Taxonomy" id="936889"/>
    <lineage>
        <taxon>Bacteria</taxon>
        <taxon>Pseudomonadati</taxon>
        <taxon>Pseudomonadota</taxon>
        <taxon>Alphaproteobacteria</taxon>
        <taxon>Rhodobacterales</taxon>
        <taxon>Roseobacteraceae</taxon>
        <taxon>Roseivivax</taxon>
    </lineage>
</organism>
<dbReference type="RefSeq" id="WP_149754026.1">
    <property type="nucleotide sequence ID" value="NZ_FOMS01000001.1"/>
</dbReference>
<dbReference type="Proteomes" id="UP000325289">
    <property type="component" value="Unassembled WGS sequence"/>
</dbReference>
<dbReference type="AlphaFoldDB" id="A0A1I1SVR5"/>
<gene>
    <name evidence="1" type="ORF">SAMN04515678_101216</name>
</gene>
<dbReference type="OrthoDB" id="7363684at2"/>
<proteinExistence type="predicted"/>
<keyword evidence="2" id="KW-1185">Reference proteome</keyword>
<sequence length="62" mass="6668">MSDDFNMSMRKFLKQLGVTSQQAIEEAVREAGGPEGKVYNAKAVVTVEGLDVEHVVTGTIKG</sequence>
<evidence type="ECO:0000313" key="2">
    <source>
        <dbReference type="Proteomes" id="UP000325289"/>
    </source>
</evidence>
<dbReference type="Pfam" id="PF20104">
    <property type="entry name" value="DUF6494"/>
    <property type="match status" value="1"/>
</dbReference>
<dbReference type="EMBL" id="FOMS01000001">
    <property type="protein sequence ID" value="SFD47110.1"/>
    <property type="molecule type" value="Genomic_DNA"/>
</dbReference>
<reference evidence="1 2" key="1">
    <citation type="submission" date="2016-10" db="EMBL/GenBank/DDBJ databases">
        <authorList>
            <person name="Varghese N."/>
            <person name="Submissions S."/>
        </authorList>
    </citation>
    <scope>NUCLEOTIDE SEQUENCE [LARGE SCALE GENOMIC DNA]</scope>
    <source>
        <strain evidence="2">YIM D21,KCTC 23444,ACCC 10710</strain>
    </source>
</reference>